<dbReference type="InterPro" id="IPR038731">
    <property type="entry name" value="RgtA/B/C-like"/>
</dbReference>
<dbReference type="GO" id="GO:0009103">
    <property type="term" value="P:lipopolysaccharide biosynthetic process"/>
    <property type="evidence" value="ECO:0007669"/>
    <property type="project" value="UniProtKB-ARBA"/>
</dbReference>
<evidence type="ECO:0000256" key="6">
    <source>
        <dbReference type="ARBA" id="ARBA00022989"/>
    </source>
</evidence>
<feature type="transmembrane region" description="Helical" evidence="8">
    <location>
        <begin position="278"/>
        <end position="299"/>
    </location>
</feature>
<organism evidence="10 11">
    <name type="scientific">Solimonas fluminis</name>
    <dbReference type="NCBI Taxonomy" id="2086571"/>
    <lineage>
        <taxon>Bacteria</taxon>
        <taxon>Pseudomonadati</taxon>
        <taxon>Pseudomonadota</taxon>
        <taxon>Gammaproteobacteria</taxon>
        <taxon>Nevskiales</taxon>
        <taxon>Nevskiaceae</taxon>
        <taxon>Solimonas</taxon>
    </lineage>
</organism>
<name>A0A2S5TCI7_9GAMM</name>
<evidence type="ECO:0000256" key="4">
    <source>
        <dbReference type="ARBA" id="ARBA00022679"/>
    </source>
</evidence>
<keyword evidence="3" id="KW-0328">Glycosyltransferase</keyword>
<evidence type="ECO:0000256" key="1">
    <source>
        <dbReference type="ARBA" id="ARBA00004651"/>
    </source>
</evidence>
<feature type="transmembrane region" description="Helical" evidence="8">
    <location>
        <begin position="328"/>
        <end position="345"/>
    </location>
</feature>
<keyword evidence="6 8" id="KW-1133">Transmembrane helix</keyword>
<feature type="domain" description="Glycosyltransferase RgtA/B/C/D-like" evidence="9">
    <location>
        <begin position="54"/>
        <end position="214"/>
    </location>
</feature>
<feature type="transmembrane region" description="Helical" evidence="8">
    <location>
        <begin position="245"/>
        <end position="266"/>
    </location>
</feature>
<accession>A0A2S5TCI7</accession>
<gene>
    <name evidence="10" type="ORF">C3942_17870</name>
</gene>
<comment type="subcellular location">
    <subcellularLocation>
        <location evidence="1">Cell membrane</location>
        <topology evidence="1">Multi-pass membrane protein</topology>
    </subcellularLocation>
</comment>
<dbReference type="Proteomes" id="UP000238220">
    <property type="component" value="Unassembled WGS sequence"/>
</dbReference>
<evidence type="ECO:0000256" key="8">
    <source>
        <dbReference type="SAM" id="Phobius"/>
    </source>
</evidence>
<dbReference type="PANTHER" id="PTHR33908">
    <property type="entry name" value="MANNOSYLTRANSFERASE YKCB-RELATED"/>
    <property type="match status" value="1"/>
</dbReference>
<keyword evidence="7 8" id="KW-0472">Membrane</keyword>
<dbReference type="RefSeq" id="WP_104231728.1">
    <property type="nucleotide sequence ID" value="NZ_PSNW01000011.1"/>
</dbReference>
<keyword evidence="2" id="KW-1003">Cell membrane</keyword>
<dbReference type="InterPro" id="IPR050297">
    <property type="entry name" value="LipidA_mod_glycosyltrf_83"/>
</dbReference>
<evidence type="ECO:0000256" key="3">
    <source>
        <dbReference type="ARBA" id="ARBA00022676"/>
    </source>
</evidence>
<feature type="transmembrane region" description="Helical" evidence="8">
    <location>
        <begin position="155"/>
        <end position="184"/>
    </location>
</feature>
<dbReference type="PANTHER" id="PTHR33908:SF11">
    <property type="entry name" value="MEMBRANE PROTEIN"/>
    <property type="match status" value="1"/>
</dbReference>
<evidence type="ECO:0000259" key="9">
    <source>
        <dbReference type="Pfam" id="PF13231"/>
    </source>
</evidence>
<proteinExistence type="predicted"/>
<keyword evidence="5 8" id="KW-0812">Transmembrane</keyword>
<feature type="transmembrane region" description="Helical" evidence="8">
    <location>
        <begin position="305"/>
        <end position="321"/>
    </location>
</feature>
<feature type="transmembrane region" description="Helical" evidence="8">
    <location>
        <begin position="108"/>
        <end position="135"/>
    </location>
</feature>
<comment type="caution">
    <text evidence="10">The sequence shown here is derived from an EMBL/GenBank/DDBJ whole genome shotgun (WGS) entry which is preliminary data.</text>
</comment>
<keyword evidence="4" id="KW-0808">Transferase</keyword>
<evidence type="ECO:0000256" key="5">
    <source>
        <dbReference type="ARBA" id="ARBA00022692"/>
    </source>
</evidence>
<dbReference type="GO" id="GO:0005886">
    <property type="term" value="C:plasma membrane"/>
    <property type="evidence" value="ECO:0007669"/>
    <property type="project" value="UniProtKB-SubCell"/>
</dbReference>
<feature type="transmembrane region" description="Helical" evidence="8">
    <location>
        <begin position="196"/>
        <end position="216"/>
    </location>
</feature>
<dbReference type="AlphaFoldDB" id="A0A2S5TCI7"/>
<evidence type="ECO:0000313" key="10">
    <source>
        <dbReference type="EMBL" id="PPE72642.1"/>
    </source>
</evidence>
<feature type="transmembrane region" description="Helical" evidence="8">
    <location>
        <begin position="75"/>
        <end position="96"/>
    </location>
</feature>
<reference evidence="10 11" key="1">
    <citation type="submission" date="2018-02" db="EMBL/GenBank/DDBJ databases">
        <title>Genome sequencing of Solimonas sp. HR-BB.</title>
        <authorList>
            <person name="Lee Y."/>
            <person name="Jeon C.O."/>
        </authorList>
    </citation>
    <scope>NUCLEOTIDE SEQUENCE [LARGE SCALE GENOMIC DNA]</scope>
    <source>
        <strain evidence="10 11">HR-BB</strain>
    </source>
</reference>
<keyword evidence="11" id="KW-1185">Reference proteome</keyword>
<protein>
    <recommendedName>
        <fullName evidence="9">Glycosyltransferase RgtA/B/C/D-like domain-containing protein</fullName>
    </recommendedName>
</protein>
<evidence type="ECO:0000256" key="2">
    <source>
        <dbReference type="ARBA" id="ARBA00022475"/>
    </source>
</evidence>
<dbReference type="GO" id="GO:0016763">
    <property type="term" value="F:pentosyltransferase activity"/>
    <property type="evidence" value="ECO:0007669"/>
    <property type="project" value="TreeGrafter"/>
</dbReference>
<dbReference type="Pfam" id="PF13231">
    <property type="entry name" value="PMT_2"/>
    <property type="match status" value="1"/>
</dbReference>
<evidence type="ECO:0000256" key="7">
    <source>
        <dbReference type="ARBA" id="ARBA00023136"/>
    </source>
</evidence>
<sequence length="489" mass="55129">MKLLARPWPLFLLAVAVSLYRYIAWGMADGLSLLGDEAQYWTWAQAPAWGYYAKPPMIAWLIHLAERLWGSDAEWVMKSIPLVLYPLTTMLVYALGRRLYDPAAGRDAALLFLLMPALFLSSVLATPDVPLLLFWAGALWFLWAALEHDRWRDWLLLGICCGLGLLSRYNMALFAFGVLAFALGHPAERRLLLNPRLYAAAGIAALVLLPNLLWSLDHELASFRRPAEIPEPGGPLIHPRAFLEFFGAQFGVFGPISFALLLLGLARLPMWRRATRELRFLLAFCAAPLLLICGIALLYQAPADWGAPLYLAAAVLVATLFRERRPWIVRALAVNAALGVVLYHYPAALKAAGVPLQPRYDAYQRIRGWDAIGYQAQRLMQEYGDLRLLTDEGQLAASLLYYARPLQEPRVWAPPGHPPRNHYELAIPLREGDTGAFLWVTAGPAATEVLVRFRHFERLPDLEAEPYPGLRRRYEVWRVEGFKGYEPKP</sequence>
<dbReference type="EMBL" id="PSNW01000011">
    <property type="protein sequence ID" value="PPE72642.1"/>
    <property type="molecule type" value="Genomic_DNA"/>
</dbReference>
<dbReference type="OrthoDB" id="108054at2"/>
<evidence type="ECO:0000313" key="11">
    <source>
        <dbReference type="Proteomes" id="UP000238220"/>
    </source>
</evidence>